<evidence type="ECO:0000313" key="2">
    <source>
        <dbReference type="EMBL" id="SMX28029.1"/>
    </source>
</evidence>
<evidence type="ECO:0000256" key="1">
    <source>
        <dbReference type="SAM" id="SignalP"/>
    </source>
</evidence>
<evidence type="ECO:0000313" key="3">
    <source>
        <dbReference type="Proteomes" id="UP000225972"/>
    </source>
</evidence>
<reference evidence="3" key="1">
    <citation type="submission" date="2017-05" db="EMBL/GenBank/DDBJ databases">
        <authorList>
            <person name="Rodrigo-Torres L."/>
            <person name="Arahal R. D."/>
            <person name="Lucena T."/>
        </authorList>
    </citation>
    <scope>NUCLEOTIDE SEQUENCE [LARGE SCALE GENOMIC DNA]</scope>
    <source>
        <strain evidence="3">CECT 8649</strain>
    </source>
</reference>
<dbReference type="AlphaFoldDB" id="A0A238JBQ6"/>
<proteinExistence type="predicted"/>
<organism evidence="2 3">
    <name type="scientific">Pelagimonas phthalicica</name>
    <dbReference type="NCBI Taxonomy" id="1037362"/>
    <lineage>
        <taxon>Bacteria</taxon>
        <taxon>Pseudomonadati</taxon>
        <taxon>Pseudomonadota</taxon>
        <taxon>Alphaproteobacteria</taxon>
        <taxon>Rhodobacterales</taxon>
        <taxon>Roseobacteraceae</taxon>
        <taxon>Pelagimonas</taxon>
    </lineage>
</organism>
<sequence>MTAQLKTLFFAAALATGAFASSAHAFGEHYLCYNIDPHGGFKEIPVELKDQFAGYKGLVIRPVSLCNPVDKNGEGIREPEVHLVCYEIKAEPVTKTKPAIDVMTANQFREQSMTAVLPPHTLCVPSKKEHL</sequence>
<feature type="signal peptide" evidence="1">
    <location>
        <begin position="1"/>
        <end position="25"/>
    </location>
</feature>
<gene>
    <name evidence="2" type="ORF">TRP8649_02141</name>
</gene>
<protein>
    <submittedName>
        <fullName evidence="2">Uncharacterized protein</fullName>
    </submittedName>
</protein>
<dbReference type="RefSeq" id="WP_099245086.1">
    <property type="nucleotide sequence ID" value="NZ_FXXP01000002.1"/>
</dbReference>
<dbReference type="OrthoDB" id="6257332at2"/>
<accession>A0A238JBQ6</accession>
<dbReference type="Proteomes" id="UP000225972">
    <property type="component" value="Unassembled WGS sequence"/>
</dbReference>
<dbReference type="EMBL" id="FXXP01000002">
    <property type="protein sequence ID" value="SMX28029.1"/>
    <property type="molecule type" value="Genomic_DNA"/>
</dbReference>
<keyword evidence="3" id="KW-1185">Reference proteome</keyword>
<name>A0A238JBQ6_9RHOB</name>
<keyword evidence="1" id="KW-0732">Signal</keyword>
<feature type="chain" id="PRO_5012466766" evidence="1">
    <location>
        <begin position="26"/>
        <end position="131"/>
    </location>
</feature>